<name>A0AA88DFP9_FICCA</name>
<evidence type="ECO:0000313" key="3">
    <source>
        <dbReference type="Proteomes" id="UP001187192"/>
    </source>
</evidence>
<evidence type="ECO:0000313" key="2">
    <source>
        <dbReference type="EMBL" id="GMN54836.1"/>
    </source>
</evidence>
<protein>
    <recommendedName>
        <fullName evidence="1">R13L1/DRL21-like LRR repeat region domain-containing protein</fullName>
    </recommendedName>
</protein>
<accession>A0AA88DFP9</accession>
<dbReference type="Proteomes" id="UP001187192">
    <property type="component" value="Unassembled WGS sequence"/>
</dbReference>
<feature type="domain" description="R13L1/DRL21-like LRR repeat region" evidence="1">
    <location>
        <begin position="30"/>
        <end position="106"/>
    </location>
</feature>
<gene>
    <name evidence="2" type="ORF">TIFTF001_023955</name>
</gene>
<dbReference type="Pfam" id="PF25019">
    <property type="entry name" value="LRR_R13L1-DRL21"/>
    <property type="match status" value="1"/>
</dbReference>
<reference evidence="2" key="1">
    <citation type="submission" date="2023-07" db="EMBL/GenBank/DDBJ databases">
        <title>draft genome sequence of fig (Ficus carica).</title>
        <authorList>
            <person name="Takahashi T."/>
            <person name="Nishimura K."/>
        </authorList>
    </citation>
    <scope>NUCLEOTIDE SEQUENCE</scope>
</reference>
<keyword evidence="3" id="KW-1185">Reference proteome</keyword>
<dbReference type="EMBL" id="BTGU01000053">
    <property type="protein sequence ID" value="GMN54836.1"/>
    <property type="molecule type" value="Genomic_DNA"/>
</dbReference>
<proteinExistence type="predicted"/>
<dbReference type="AlphaFoldDB" id="A0AA88DFP9"/>
<evidence type="ECO:0000259" key="1">
    <source>
        <dbReference type="Pfam" id="PF25019"/>
    </source>
</evidence>
<comment type="caution">
    <text evidence="2">The sequence shown here is derived from an EMBL/GenBank/DDBJ whole genome shotgun (WGS) entry which is preliminary data.</text>
</comment>
<organism evidence="2 3">
    <name type="scientific">Ficus carica</name>
    <name type="common">Common fig</name>
    <dbReference type="NCBI Taxonomy" id="3494"/>
    <lineage>
        <taxon>Eukaryota</taxon>
        <taxon>Viridiplantae</taxon>
        <taxon>Streptophyta</taxon>
        <taxon>Embryophyta</taxon>
        <taxon>Tracheophyta</taxon>
        <taxon>Spermatophyta</taxon>
        <taxon>Magnoliopsida</taxon>
        <taxon>eudicotyledons</taxon>
        <taxon>Gunneridae</taxon>
        <taxon>Pentapetalae</taxon>
        <taxon>rosids</taxon>
        <taxon>fabids</taxon>
        <taxon>Rosales</taxon>
        <taxon>Moraceae</taxon>
        <taxon>Ficeae</taxon>
        <taxon>Ficus</taxon>
    </lineage>
</organism>
<dbReference type="InterPro" id="IPR056789">
    <property type="entry name" value="LRR_R13L1-DRL21"/>
</dbReference>
<sequence>MSRGIGGLTSLQTLDIFSVADNDSSESGGLGELRNLNNLRGHLIIEFKSVEVTFESGAARYLKEKKYLESLFFKFPVQETKGNGKEALECLEPHHYIKAIEVNHYPVIGTEVTAYLLHPSPSHP</sequence>